<feature type="compositionally biased region" description="Basic and acidic residues" evidence="1">
    <location>
        <begin position="1"/>
        <end position="18"/>
    </location>
</feature>
<keyword evidence="4" id="KW-1185">Reference proteome</keyword>
<evidence type="ECO:0000256" key="1">
    <source>
        <dbReference type="SAM" id="MobiDB-lite"/>
    </source>
</evidence>
<feature type="domain" description="Protein kinase" evidence="2">
    <location>
        <begin position="331"/>
        <end position="589"/>
    </location>
</feature>
<dbReference type="InterPro" id="IPR000845">
    <property type="entry name" value="Nucleoside_phosphorylase_d"/>
</dbReference>
<gene>
    <name evidence="3" type="ORF">ACKI18_32290</name>
</gene>
<dbReference type="Proteomes" id="UP001631957">
    <property type="component" value="Unassembled WGS sequence"/>
</dbReference>
<dbReference type="Gene3D" id="3.30.200.20">
    <property type="entry name" value="Phosphorylase Kinase, domain 1"/>
    <property type="match status" value="1"/>
</dbReference>
<keyword evidence="3" id="KW-0808">Transferase</keyword>
<protein>
    <submittedName>
        <fullName evidence="3">Protein kinase domain-containing protein</fullName>
    </submittedName>
</protein>
<dbReference type="Pfam" id="PF01048">
    <property type="entry name" value="PNP_UDP_1"/>
    <property type="match status" value="1"/>
</dbReference>
<dbReference type="InterPro" id="IPR001245">
    <property type="entry name" value="Ser-Thr/Tyr_kinase_cat_dom"/>
</dbReference>
<sequence length="613" mass="66633">MTHDARAHNDPDRYEADGPGRFLGTGPWPTRAPRLVILTAATSEYTAVREFLTPVHATRSSSGAPYSVGNLATTSTVWEAWVTCIGQGNIAAALQASQAVQELRPALIAFVGTAGSLKADVGLGDVVFATKVYGYESARQTDEGLMGRPSIEVADRTLVQLAFRVAAEGVWHEKITRAEHRPAPVAHVAPIAAGDKLHTGNRSALHAYLKASFDDAHAVEMEGLGFLTGARFWPTETHAVLVRGISDRLFDKEPGQDAMLQPAACRNAMAFLAELLDGYPQLPDAPRTSIRRRFPNPPTFIPLPSESGGTFIRRDEIPSLALVGEIIDGRYRLVREIGRGALNVVWEAEEFAFGNPLGRVALKLQPPQGDKRYVYFSREAMVMAGLDSPNLLPYRSAGTQEGGALNGWSYICTALAELSLRDAISEQPLWGSDLLEMLRDVAAGLCHLHTLRLVHGDVKPANILKLGSRWVIGDFGLTQRTGASEPEGTVGYMAPERFNGQVRTKNDVYSFAVTAAVAVSGDQRNENSTVEDTQLRMMHILAGDIPKPPFFPSGRLPPPVYEIICQAFSENPAERPAMEEILALLHAGDPTNAVSAPRSQARHARGQWRFRGL</sequence>
<feature type="region of interest" description="Disordered" evidence="1">
    <location>
        <begin position="1"/>
        <end position="26"/>
    </location>
</feature>
<dbReference type="SUPFAM" id="SSF56112">
    <property type="entry name" value="Protein kinase-like (PK-like)"/>
    <property type="match status" value="1"/>
</dbReference>
<reference evidence="3 4" key="1">
    <citation type="submission" date="2024-12" db="EMBL/GenBank/DDBJ databases">
        <title>Forecasting of Potato common scab and diversities of Pathogenic streptomyces spp. in china.</title>
        <authorList>
            <person name="Handique U."/>
            <person name="Wu J."/>
        </authorList>
    </citation>
    <scope>NUCLEOTIDE SEQUENCE [LARGE SCALE GENOMIC DNA]</scope>
    <source>
        <strain evidence="3 4">ZRIMU1530</strain>
    </source>
</reference>
<dbReference type="SUPFAM" id="SSF53167">
    <property type="entry name" value="Purine and uridine phosphorylases"/>
    <property type="match status" value="1"/>
</dbReference>
<dbReference type="RefSeq" id="WP_079056858.1">
    <property type="nucleotide sequence ID" value="NZ_JBJVNI010000019.1"/>
</dbReference>
<dbReference type="Gene3D" id="1.10.510.10">
    <property type="entry name" value="Transferase(Phosphotransferase) domain 1"/>
    <property type="match status" value="1"/>
</dbReference>
<dbReference type="InterPro" id="IPR035994">
    <property type="entry name" value="Nucleoside_phosphorylase_sf"/>
</dbReference>
<comment type="caution">
    <text evidence="3">The sequence shown here is derived from an EMBL/GenBank/DDBJ whole genome shotgun (WGS) entry which is preliminary data.</text>
</comment>
<organism evidence="3 4">
    <name type="scientific">Streptomyces niveiscabiei</name>
    <dbReference type="NCBI Taxonomy" id="164115"/>
    <lineage>
        <taxon>Bacteria</taxon>
        <taxon>Bacillati</taxon>
        <taxon>Actinomycetota</taxon>
        <taxon>Actinomycetes</taxon>
        <taxon>Kitasatosporales</taxon>
        <taxon>Streptomycetaceae</taxon>
        <taxon>Streptomyces</taxon>
    </lineage>
</organism>
<dbReference type="GO" id="GO:0016301">
    <property type="term" value="F:kinase activity"/>
    <property type="evidence" value="ECO:0007669"/>
    <property type="project" value="UniProtKB-KW"/>
</dbReference>
<dbReference type="InterPro" id="IPR011009">
    <property type="entry name" value="Kinase-like_dom_sf"/>
</dbReference>
<dbReference type="Pfam" id="PF07714">
    <property type="entry name" value="PK_Tyr_Ser-Thr"/>
    <property type="match status" value="1"/>
</dbReference>
<dbReference type="CDD" id="cd14014">
    <property type="entry name" value="STKc_PknB_like"/>
    <property type="match status" value="1"/>
</dbReference>
<dbReference type="InterPro" id="IPR051681">
    <property type="entry name" value="Ser/Thr_Kinases-Pseudokinases"/>
</dbReference>
<dbReference type="PROSITE" id="PS50011">
    <property type="entry name" value="PROTEIN_KINASE_DOM"/>
    <property type="match status" value="1"/>
</dbReference>
<dbReference type="SMART" id="SM00220">
    <property type="entry name" value="S_TKc"/>
    <property type="match status" value="1"/>
</dbReference>
<dbReference type="InterPro" id="IPR000719">
    <property type="entry name" value="Prot_kinase_dom"/>
</dbReference>
<proteinExistence type="predicted"/>
<dbReference type="EMBL" id="JBJVNI010000019">
    <property type="protein sequence ID" value="MFM9613355.1"/>
    <property type="molecule type" value="Genomic_DNA"/>
</dbReference>
<dbReference type="Gene3D" id="3.40.50.1580">
    <property type="entry name" value="Nucleoside phosphorylase domain"/>
    <property type="match status" value="1"/>
</dbReference>
<evidence type="ECO:0000313" key="4">
    <source>
        <dbReference type="Proteomes" id="UP001631957"/>
    </source>
</evidence>
<name>A0ABW9HZ21_9ACTN</name>
<accession>A0ABW9HZ21</accession>
<evidence type="ECO:0000313" key="3">
    <source>
        <dbReference type="EMBL" id="MFM9613355.1"/>
    </source>
</evidence>
<keyword evidence="3" id="KW-0418">Kinase</keyword>
<dbReference type="PANTHER" id="PTHR44329">
    <property type="entry name" value="SERINE/THREONINE-PROTEIN KINASE TNNI3K-RELATED"/>
    <property type="match status" value="1"/>
</dbReference>
<evidence type="ECO:0000259" key="2">
    <source>
        <dbReference type="PROSITE" id="PS50011"/>
    </source>
</evidence>